<dbReference type="GO" id="GO:0003984">
    <property type="term" value="F:acetolactate synthase activity"/>
    <property type="evidence" value="ECO:0007669"/>
    <property type="project" value="TreeGrafter"/>
</dbReference>
<evidence type="ECO:0000259" key="4">
    <source>
        <dbReference type="Pfam" id="PF00205"/>
    </source>
</evidence>
<dbReference type="EMBL" id="BARS01009117">
    <property type="protein sequence ID" value="GAF70056.1"/>
    <property type="molecule type" value="Genomic_DNA"/>
</dbReference>
<comment type="cofactor">
    <cofactor evidence="1">
        <name>thiamine diphosphate</name>
        <dbReference type="ChEBI" id="CHEBI:58937"/>
    </cofactor>
</comment>
<protein>
    <recommendedName>
        <fullName evidence="7">Acetolactate synthase</fullName>
    </recommendedName>
</protein>
<evidence type="ECO:0000259" key="5">
    <source>
        <dbReference type="Pfam" id="PF02775"/>
    </source>
</evidence>
<dbReference type="InterPro" id="IPR011766">
    <property type="entry name" value="TPP_enzyme_TPP-bd"/>
</dbReference>
<dbReference type="CDD" id="cd02015">
    <property type="entry name" value="TPP_AHAS"/>
    <property type="match status" value="1"/>
</dbReference>
<dbReference type="Gene3D" id="3.40.50.1220">
    <property type="entry name" value="TPP-binding domain"/>
    <property type="match status" value="1"/>
</dbReference>
<organism evidence="6">
    <name type="scientific">marine sediment metagenome</name>
    <dbReference type="NCBI Taxonomy" id="412755"/>
    <lineage>
        <taxon>unclassified sequences</taxon>
        <taxon>metagenomes</taxon>
        <taxon>ecological metagenomes</taxon>
    </lineage>
</organism>
<dbReference type="GO" id="GO:0005948">
    <property type="term" value="C:acetolactate synthase complex"/>
    <property type="evidence" value="ECO:0007669"/>
    <property type="project" value="TreeGrafter"/>
</dbReference>
<comment type="similarity">
    <text evidence="2">Belongs to the TPP enzyme family.</text>
</comment>
<evidence type="ECO:0008006" key="7">
    <source>
        <dbReference type="Google" id="ProtNLM"/>
    </source>
</evidence>
<dbReference type="PANTHER" id="PTHR18968">
    <property type="entry name" value="THIAMINE PYROPHOSPHATE ENZYMES"/>
    <property type="match status" value="1"/>
</dbReference>
<dbReference type="PROSITE" id="PS00187">
    <property type="entry name" value="TPP_ENZYMES"/>
    <property type="match status" value="1"/>
</dbReference>
<accession>X0S4A7</accession>
<dbReference type="SUPFAM" id="SSF52518">
    <property type="entry name" value="Thiamin diphosphate-binding fold (THDP-binding)"/>
    <property type="match status" value="1"/>
</dbReference>
<dbReference type="InterPro" id="IPR039368">
    <property type="entry name" value="AHAS_TPP"/>
</dbReference>
<dbReference type="InterPro" id="IPR012000">
    <property type="entry name" value="Thiamin_PyroP_enz_cen_dom"/>
</dbReference>
<dbReference type="GO" id="GO:0009099">
    <property type="term" value="P:L-valine biosynthetic process"/>
    <property type="evidence" value="ECO:0007669"/>
    <property type="project" value="TreeGrafter"/>
</dbReference>
<evidence type="ECO:0000313" key="6">
    <source>
        <dbReference type="EMBL" id="GAF70056.1"/>
    </source>
</evidence>
<sequence>AEKGNIPVITTLLGISSFPGSHPLCLGMPGMHGMYWNNVAMCESDLLIAIGMRFDDRVTGRLRDFAPNAKVIHIDIDPAEIGKNVRPTVAIQSDAKDALKELNRRVESGQRDDWLARLDELKREHPSITIRETDKLLPQYVIKTIYEATKGDCSVVTGVGQHQMWAAQFFWFDKPNSLFTAGGLGPMGFEVPAAIGVQVARPDELVWSICGDGGFQMTLQDLITVSVNNLPIKFAILNNSHLGMVRQWQTLFYQDNLVATPLKNPDFVKIAEAYDILGIRVTDKHMVESAVYRAMEHPGPVIIDFQVEGKENIFPMVPPGAALQETLDLPKYEEERVVAHA</sequence>
<dbReference type="AlphaFoldDB" id="X0S4A7"/>
<dbReference type="GO" id="GO:0009097">
    <property type="term" value="P:isoleucine biosynthetic process"/>
    <property type="evidence" value="ECO:0007669"/>
    <property type="project" value="TreeGrafter"/>
</dbReference>
<dbReference type="SUPFAM" id="SSF52467">
    <property type="entry name" value="DHS-like NAD/FAD-binding domain"/>
    <property type="match status" value="1"/>
</dbReference>
<feature type="domain" description="Thiamine pyrophosphate enzyme TPP-binding" evidence="5">
    <location>
        <begin position="158"/>
        <end position="305"/>
    </location>
</feature>
<gene>
    <name evidence="6" type="ORF">S01H1_17215</name>
</gene>
<evidence type="ECO:0000256" key="1">
    <source>
        <dbReference type="ARBA" id="ARBA00001964"/>
    </source>
</evidence>
<comment type="caution">
    <text evidence="6">The sequence shown here is derived from an EMBL/GenBank/DDBJ whole genome shotgun (WGS) entry which is preliminary data.</text>
</comment>
<dbReference type="InterPro" id="IPR000399">
    <property type="entry name" value="TPP-bd_CS"/>
</dbReference>
<dbReference type="PANTHER" id="PTHR18968:SF13">
    <property type="entry name" value="ACETOLACTATE SYNTHASE CATALYTIC SUBUNIT, MITOCHONDRIAL"/>
    <property type="match status" value="1"/>
</dbReference>
<evidence type="ECO:0000256" key="2">
    <source>
        <dbReference type="ARBA" id="ARBA00007812"/>
    </source>
</evidence>
<dbReference type="Pfam" id="PF00205">
    <property type="entry name" value="TPP_enzyme_M"/>
    <property type="match status" value="1"/>
</dbReference>
<feature type="domain" description="Thiamine pyrophosphate enzyme central" evidence="4">
    <location>
        <begin position="1"/>
        <end position="102"/>
    </location>
</feature>
<name>X0S4A7_9ZZZZ</name>
<dbReference type="InterPro" id="IPR029061">
    <property type="entry name" value="THDP-binding"/>
</dbReference>
<proteinExistence type="inferred from homology"/>
<dbReference type="GO" id="GO:0050660">
    <property type="term" value="F:flavin adenine dinucleotide binding"/>
    <property type="evidence" value="ECO:0007669"/>
    <property type="project" value="TreeGrafter"/>
</dbReference>
<dbReference type="Gene3D" id="3.40.50.970">
    <property type="match status" value="1"/>
</dbReference>
<dbReference type="InterPro" id="IPR029035">
    <property type="entry name" value="DHS-like_NAD/FAD-binding_dom"/>
</dbReference>
<dbReference type="GO" id="GO:0030976">
    <property type="term" value="F:thiamine pyrophosphate binding"/>
    <property type="evidence" value="ECO:0007669"/>
    <property type="project" value="InterPro"/>
</dbReference>
<dbReference type="GO" id="GO:0000287">
    <property type="term" value="F:magnesium ion binding"/>
    <property type="evidence" value="ECO:0007669"/>
    <property type="project" value="InterPro"/>
</dbReference>
<keyword evidence="3" id="KW-0786">Thiamine pyrophosphate</keyword>
<feature type="non-terminal residue" evidence="6">
    <location>
        <position position="1"/>
    </location>
</feature>
<dbReference type="Pfam" id="PF02775">
    <property type="entry name" value="TPP_enzyme_C"/>
    <property type="match status" value="1"/>
</dbReference>
<dbReference type="InterPro" id="IPR045229">
    <property type="entry name" value="TPP_enz"/>
</dbReference>
<reference evidence="6" key="1">
    <citation type="journal article" date="2014" name="Front. Microbiol.">
        <title>High frequency of phylogenetically diverse reductive dehalogenase-homologous genes in deep subseafloor sedimentary metagenomes.</title>
        <authorList>
            <person name="Kawai M."/>
            <person name="Futagami T."/>
            <person name="Toyoda A."/>
            <person name="Takaki Y."/>
            <person name="Nishi S."/>
            <person name="Hori S."/>
            <person name="Arai W."/>
            <person name="Tsubouchi T."/>
            <person name="Morono Y."/>
            <person name="Uchiyama I."/>
            <person name="Ito T."/>
            <person name="Fujiyama A."/>
            <person name="Inagaki F."/>
            <person name="Takami H."/>
        </authorList>
    </citation>
    <scope>NUCLEOTIDE SEQUENCE</scope>
    <source>
        <strain evidence="6">Expedition CK06-06</strain>
    </source>
</reference>
<evidence type="ECO:0000256" key="3">
    <source>
        <dbReference type="ARBA" id="ARBA00023052"/>
    </source>
</evidence>